<dbReference type="Gene3D" id="2.10.110.10">
    <property type="entry name" value="Cysteine Rich Protein"/>
    <property type="match status" value="5"/>
</dbReference>
<dbReference type="Proteomes" id="UP001235939">
    <property type="component" value="Chromosome 13"/>
</dbReference>
<evidence type="ECO:0000313" key="8">
    <source>
        <dbReference type="Proteomes" id="UP001235939"/>
    </source>
</evidence>
<dbReference type="PROSITE" id="PS50023">
    <property type="entry name" value="LIM_DOMAIN_2"/>
    <property type="match status" value="4"/>
</dbReference>
<proteinExistence type="predicted"/>
<dbReference type="SUPFAM" id="SSF57716">
    <property type="entry name" value="Glucocorticoid receptor-like (DNA-binding domain)"/>
    <property type="match status" value="5"/>
</dbReference>
<protein>
    <submittedName>
        <fullName evidence="7">FHL2</fullName>
    </submittedName>
</protein>
<evidence type="ECO:0000313" key="7">
    <source>
        <dbReference type="EMBL" id="UYV76032.1"/>
    </source>
</evidence>
<dbReference type="Pfam" id="PF00412">
    <property type="entry name" value="LIM"/>
    <property type="match status" value="5"/>
</dbReference>
<evidence type="ECO:0000256" key="5">
    <source>
        <dbReference type="PROSITE-ProRule" id="PRU00125"/>
    </source>
</evidence>
<sequence length="299" mass="33898">MVQIIFSGEYTKALDQDWHPAHFSCWQCDESLSGQRYVLKDDHPFCVKCYLQAFGNSCVSCGQVIGIDSKDLSYKENHWHENCFSCYKCQAPLLEKPFGCKGDKVYCGNCYEQSYAARCDGCQDPFKPGSKKLEYKGHQWHERCFCCCTCKDTIGTKSFIPRDNSIYCLSCYEDTFATRCVKCNKSITTGGVTYRNDPWHRECFTCSECARPLAGQRFTSREDRPYCSECFGQLFAKRCAACSHAITGIGGTRFISFEERYWHNDCFICGSCNGSLVGRGFIADGSDVLCPECAKQKLL</sequence>
<dbReference type="PROSITE" id="PS00478">
    <property type="entry name" value="LIM_DOMAIN_1"/>
    <property type="match status" value="4"/>
</dbReference>
<dbReference type="EMBL" id="CP092875">
    <property type="protein sequence ID" value="UYV76032.1"/>
    <property type="molecule type" value="Genomic_DNA"/>
</dbReference>
<feature type="domain" description="LIM zinc-binding" evidence="6">
    <location>
        <begin position="118"/>
        <end position="177"/>
    </location>
</feature>
<evidence type="ECO:0000259" key="6">
    <source>
        <dbReference type="PROSITE" id="PS50023"/>
    </source>
</evidence>
<feature type="domain" description="LIM zinc-binding" evidence="6">
    <location>
        <begin position="56"/>
        <end position="117"/>
    </location>
</feature>
<gene>
    <name evidence="7" type="ORF">LAZ67_13002223</name>
</gene>
<dbReference type="PANTHER" id="PTHR24205">
    <property type="entry name" value="FOUR AND A HALF LIM DOMAINS PROTEIN"/>
    <property type="match status" value="1"/>
</dbReference>
<dbReference type="PANTHER" id="PTHR24205:SF4">
    <property type="entry name" value="PROTEIN ESPINAS"/>
    <property type="match status" value="1"/>
</dbReference>
<keyword evidence="3 5" id="KW-0862">Zinc</keyword>
<evidence type="ECO:0000256" key="4">
    <source>
        <dbReference type="ARBA" id="ARBA00023038"/>
    </source>
</evidence>
<name>A0ABY6L4G6_9ARAC</name>
<evidence type="ECO:0000256" key="2">
    <source>
        <dbReference type="ARBA" id="ARBA00022737"/>
    </source>
</evidence>
<keyword evidence="8" id="KW-1185">Reference proteome</keyword>
<dbReference type="SMART" id="SM00132">
    <property type="entry name" value="LIM"/>
    <property type="match status" value="5"/>
</dbReference>
<accession>A0ABY6L4G6</accession>
<keyword evidence="2" id="KW-0677">Repeat</keyword>
<keyword evidence="4 5" id="KW-0440">LIM domain</keyword>
<organism evidence="7 8">
    <name type="scientific">Cordylochernes scorpioides</name>
    <dbReference type="NCBI Taxonomy" id="51811"/>
    <lineage>
        <taxon>Eukaryota</taxon>
        <taxon>Metazoa</taxon>
        <taxon>Ecdysozoa</taxon>
        <taxon>Arthropoda</taxon>
        <taxon>Chelicerata</taxon>
        <taxon>Arachnida</taxon>
        <taxon>Pseudoscorpiones</taxon>
        <taxon>Cheliferoidea</taxon>
        <taxon>Chernetidae</taxon>
        <taxon>Cordylochernes</taxon>
    </lineage>
</organism>
<evidence type="ECO:0000256" key="3">
    <source>
        <dbReference type="ARBA" id="ARBA00022833"/>
    </source>
</evidence>
<keyword evidence="1 5" id="KW-0479">Metal-binding</keyword>
<evidence type="ECO:0000256" key="1">
    <source>
        <dbReference type="ARBA" id="ARBA00022723"/>
    </source>
</evidence>
<feature type="domain" description="LIM zinc-binding" evidence="6">
    <location>
        <begin position="240"/>
        <end position="299"/>
    </location>
</feature>
<reference evidence="7 8" key="1">
    <citation type="submission" date="2022-01" db="EMBL/GenBank/DDBJ databases">
        <title>A chromosomal length assembly of Cordylochernes scorpioides.</title>
        <authorList>
            <person name="Zeh D."/>
            <person name="Zeh J."/>
        </authorList>
    </citation>
    <scope>NUCLEOTIDE SEQUENCE [LARGE SCALE GENOMIC DNA]</scope>
    <source>
        <strain evidence="7">IN4F17</strain>
        <tissue evidence="7">Whole Body</tissue>
    </source>
</reference>
<feature type="domain" description="LIM zinc-binding" evidence="6">
    <location>
        <begin position="178"/>
        <end position="237"/>
    </location>
</feature>
<dbReference type="InterPro" id="IPR001781">
    <property type="entry name" value="Znf_LIM"/>
</dbReference>